<organism evidence="17 18">
    <name type="scientific">Geothermobacter hydrogeniphilus</name>
    <dbReference type="NCBI Taxonomy" id="1969733"/>
    <lineage>
        <taxon>Bacteria</taxon>
        <taxon>Pseudomonadati</taxon>
        <taxon>Thermodesulfobacteriota</taxon>
        <taxon>Desulfuromonadia</taxon>
        <taxon>Desulfuromonadales</taxon>
        <taxon>Geothermobacteraceae</taxon>
        <taxon>Geothermobacter</taxon>
    </lineage>
</organism>
<dbReference type="Proteomes" id="UP000193136">
    <property type="component" value="Unassembled WGS sequence"/>
</dbReference>
<dbReference type="PANTHER" id="PTHR20858:SF17">
    <property type="entry name" value="HYDROXYMETHYLPYRIMIDINE_PHOSPHOMETHYLPYRIMIDINE KINASE THI20-RELATED"/>
    <property type="match status" value="1"/>
</dbReference>
<feature type="binding site" evidence="14">
    <location>
        <position position="65"/>
    </location>
    <ligand>
        <name>4-amino-2-methyl-5-(diphosphooxymethyl)pyrimidine</name>
        <dbReference type="ChEBI" id="CHEBI:57841"/>
    </ligand>
</feature>
<evidence type="ECO:0000256" key="6">
    <source>
        <dbReference type="ARBA" id="ARBA00022777"/>
    </source>
</evidence>
<proteinExistence type="inferred from homology"/>
<keyword evidence="9 14" id="KW-0784">Thiamine biosynthesis</keyword>
<accession>A0A1X0YBD4</accession>
<dbReference type="STRING" id="1969733.B5V00_03845"/>
<dbReference type="CDD" id="cd01169">
    <property type="entry name" value="HMPP_kinase"/>
    <property type="match status" value="1"/>
</dbReference>
<dbReference type="Gene3D" id="3.40.1190.20">
    <property type="match status" value="1"/>
</dbReference>
<dbReference type="RefSeq" id="WP_085009440.1">
    <property type="nucleotide sequence ID" value="NZ_NAAD01000003.1"/>
</dbReference>
<dbReference type="GO" id="GO:0000287">
    <property type="term" value="F:magnesium ion binding"/>
    <property type="evidence" value="ECO:0007669"/>
    <property type="project" value="UniProtKB-UniRule"/>
</dbReference>
<dbReference type="NCBIfam" id="TIGR00693">
    <property type="entry name" value="thiE"/>
    <property type="match status" value="1"/>
</dbReference>
<dbReference type="CDD" id="cd00564">
    <property type="entry name" value="TMP_TenI"/>
    <property type="match status" value="1"/>
</dbReference>
<evidence type="ECO:0000256" key="12">
    <source>
        <dbReference type="ARBA" id="ARBA00047851"/>
    </source>
</evidence>
<dbReference type="SUPFAM" id="SSF51391">
    <property type="entry name" value="Thiamin phosphate synthase"/>
    <property type="match status" value="1"/>
</dbReference>
<evidence type="ECO:0000256" key="13">
    <source>
        <dbReference type="ARBA" id="ARBA00047883"/>
    </source>
</evidence>
<feature type="binding site" evidence="14">
    <location>
        <begin position="33"/>
        <end position="37"/>
    </location>
    <ligand>
        <name>4-amino-2-methyl-5-(diphosphooxymethyl)pyrimidine</name>
        <dbReference type="ChEBI" id="CHEBI:57841"/>
    </ligand>
</feature>
<evidence type="ECO:0000259" key="15">
    <source>
        <dbReference type="Pfam" id="PF02581"/>
    </source>
</evidence>
<comment type="caution">
    <text evidence="17">The sequence shown here is derived from an EMBL/GenBank/DDBJ whole genome shotgun (WGS) entry which is preliminary data.</text>
</comment>
<feature type="binding site" evidence="14">
    <location>
        <position position="104"/>
    </location>
    <ligand>
        <name>4-amino-2-methyl-5-(diphosphooxymethyl)pyrimidine</name>
        <dbReference type="ChEBI" id="CHEBI:57841"/>
    </ligand>
</feature>
<dbReference type="GO" id="GO:0005829">
    <property type="term" value="C:cytosol"/>
    <property type="evidence" value="ECO:0007669"/>
    <property type="project" value="TreeGrafter"/>
</dbReference>
<comment type="pathway">
    <text evidence="2 14">Cofactor biosynthesis; thiamine diphosphate biosynthesis; thiamine phosphate from 4-amino-2-methyl-5-diphosphomethylpyrimidine and 4-methyl-5-(2-phosphoethyl)-thiazole: step 1/1.</text>
</comment>
<dbReference type="SUPFAM" id="SSF53613">
    <property type="entry name" value="Ribokinase-like"/>
    <property type="match status" value="1"/>
</dbReference>
<evidence type="ECO:0000256" key="2">
    <source>
        <dbReference type="ARBA" id="ARBA00005165"/>
    </source>
</evidence>
<feature type="domain" description="Pyridoxamine kinase/Phosphomethylpyrimidine kinase" evidence="16">
    <location>
        <begin position="218"/>
        <end position="460"/>
    </location>
</feature>
<feature type="binding site" evidence="14">
    <location>
        <position position="66"/>
    </location>
    <ligand>
        <name>Mg(2+)</name>
        <dbReference type="ChEBI" id="CHEBI:18420"/>
    </ligand>
</feature>
<dbReference type="AlphaFoldDB" id="A0A1X0YBD4"/>
<keyword evidence="3 14" id="KW-0808">Transferase</keyword>
<dbReference type="GO" id="GO:0009228">
    <property type="term" value="P:thiamine biosynthetic process"/>
    <property type="evidence" value="ECO:0007669"/>
    <property type="project" value="UniProtKB-KW"/>
</dbReference>
<reference evidence="17 18" key="1">
    <citation type="submission" date="2017-03" db="EMBL/GenBank/DDBJ databases">
        <title>Genome sequence of Geothermobacter sp. EPR-M, Deep-Sea Iron Reducer.</title>
        <authorList>
            <person name="Tully B."/>
            <person name="Savalia P."/>
            <person name="Abuyen K."/>
            <person name="Baughan C."/>
            <person name="Romero E."/>
            <person name="Ronkowski C."/>
            <person name="Torres B."/>
            <person name="Tremblay J."/>
            <person name="Trujillo A."/>
            <person name="Tyler M."/>
            <person name="Perez-Rodriguez I."/>
            <person name="Amend J."/>
        </authorList>
    </citation>
    <scope>NUCLEOTIDE SEQUENCE [LARGE SCALE GENOMIC DNA]</scope>
    <source>
        <strain evidence="17 18">EPR-M</strain>
    </source>
</reference>
<dbReference type="GO" id="GO:0004789">
    <property type="term" value="F:thiamine-phosphate diphosphorylase activity"/>
    <property type="evidence" value="ECO:0007669"/>
    <property type="project" value="UniProtKB-UniRule"/>
</dbReference>
<dbReference type="PANTHER" id="PTHR20858">
    <property type="entry name" value="PHOSPHOMETHYLPYRIMIDINE KINASE"/>
    <property type="match status" value="1"/>
</dbReference>
<comment type="cofactor">
    <cofactor evidence="14">
        <name>Mg(2+)</name>
        <dbReference type="ChEBI" id="CHEBI:18420"/>
    </cofactor>
    <text evidence="14">Binds 1 Mg(2+) ion per subunit.</text>
</comment>
<dbReference type="InterPro" id="IPR034291">
    <property type="entry name" value="TMP_synthase"/>
</dbReference>
<dbReference type="Pfam" id="PF08543">
    <property type="entry name" value="Phos_pyr_kin"/>
    <property type="match status" value="1"/>
</dbReference>
<dbReference type="InterPro" id="IPR004399">
    <property type="entry name" value="HMP/HMP-P_kinase_dom"/>
</dbReference>
<dbReference type="InterPro" id="IPR022998">
    <property type="entry name" value="ThiamineP_synth_TenI"/>
</dbReference>
<dbReference type="HAMAP" id="MF_00097">
    <property type="entry name" value="TMP_synthase"/>
    <property type="match status" value="1"/>
</dbReference>
<dbReference type="UniPathway" id="UPA00060">
    <property type="reaction ID" value="UER00138"/>
</dbReference>
<keyword evidence="8 14" id="KW-0460">Magnesium</keyword>
<protein>
    <recommendedName>
        <fullName evidence="14">Thiamine-phosphate synthase</fullName>
        <shortName evidence="14">TP synthase</shortName>
        <shortName evidence="14">TPS</shortName>
        <ecNumber evidence="14">2.5.1.3</ecNumber>
    </recommendedName>
    <alternativeName>
        <fullName evidence="14">Thiamine-phosphate pyrophosphorylase</fullName>
        <shortName evidence="14">TMP pyrophosphorylase</shortName>
        <shortName evidence="14">TMP-PPase</shortName>
    </alternativeName>
</protein>
<comment type="catalytic activity">
    <reaction evidence="12 14">
        <text>2-(2-carboxy-4-methylthiazol-5-yl)ethyl phosphate + 4-amino-2-methyl-5-(diphosphooxymethyl)pyrimidine + 2 H(+) = thiamine phosphate + CO2 + diphosphate</text>
        <dbReference type="Rhea" id="RHEA:47848"/>
        <dbReference type="ChEBI" id="CHEBI:15378"/>
        <dbReference type="ChEBI" id="CHEBI:16526"/>
        <dbReference type="ChEBI" id="CHEBI:33019"/>
        <dbReference type="ChEBI" id="CHEBI:37575"/>
        <dbReference type="ChEBI" id="CHEBI:57841"/>
        <dbReference type="ChEBI" id="CHEBI:62890"/>
        <dbReference type="EC" id="2.5.1.3"/>
    </reaction>
</comment>
<evidence type="ECO:0000259" key="16">
    <source>
        <dbReference type="Pfam" id="PF08543"/>
    </source>
</evidence>
<evidence type="ECO:0000256" key="8">
    <source>
        <dbReference type="ARBA" id="ARBA00022842"/>
    </source>
</evidence>
<dbReference type="NCBIfam" id="TIGR00097">
    <property type="entry name" value="HMP-P_kinase"/>
    <property type="match status" value="1"/>
</dbReference>
<keyword evidence="5" id="KW-0547">Nucleotide-binding</keyword>
<dbReference type="OrthoDB" id="9810880at2"/>
<evidence type="ECO:0000256" key="10">
    <source>
        <dbReference type="ARBA" id="ARBA00023268"/>
    </source>
</evidence>
<evidence type="ECO:0000313" key="18">
    <source>
        <dbReference type="Proteomes" id="UP000193136"/>
    </source>
</evidence>
<comment type="catalytic activity">
    <reaction evidence="11 14">
        <text>4-methyl-5-(2-phosphooxyethyl)-thiazole + 4-amino-2-methyl-5-(diphosphooxymethyl)pyrimidine + H(+) = thiamine phosphate + diphosphate</text>
        <dbReference type="Rhea" id="RHEA:22328"/>
        <dbReference type="ChEBI" id="CHEBI:15378"/>
        <dbReference type="ChEBI" id="CHEBI:33019"/>
        <dbReference type="ChEBI" id="CHEBI:37575"/>
        <dbReference type="ChEBI" id="CHEBI:57841"/>
        <dbReference type="ChEBI" id="CHEBI:58296"/>
        <dbReference type="EC" id="2.5.1.3"/>
    </reaction>
</comment>
<keyword evidence="4 14" id="KW-0479">Metal-binding</keyword>
<dbReference type="GO" id="GO:0008902">
    <property type="term" value="F:hydroxymethylpyrimidine kinase activity"/>
    <property type="evidence" value="ECO:0007669"/>
    <property type="project" value="TreeGrafter"/>
</dbReference>
<evidence type="ECO:0000256" key="1">
    <source>
        <dbReference type="ARBA" id="ARBA00003814"/>
    </source>
</evidence>
<evidence type="ECO:0000313" key="17">
    <source>
        <dbReference type="EMBL" id="ORJ62427.1"/>
    </source>
</evidence>
<dbReference type="InterPro" id="IPR036206">
    <property type="entry name" value="ThiamineP_synth_sf"/>
</dbReference>
<dbReference type="EC" id="2.5.1.3" evidence="14"/>
<dbReference type="Gene3D" id="3.20.20.70">
    <property type="entry name" value="Aldolase class I"/>
    <property type="match status" value="1"/>
</dbReference>
<dbReference type="InterPro" id="IPR013749">
    <property type="entry name" value="PM/HMP-P_kinase-1"/>
</dbReference>
<name>A0A1X0YBD4_9BACT</name>
<keyword evidence="7" id="KW-0067">ATP-binding</keyword>
<dbReference type="InterPro" id="IPR013785">
    <property type="entry name" value="Aldolase_TIM"/>
</dbReference>
<dbReference type="GO" id="GO:0008972">
    <property type="term" value="F:phosphomethylpyrimidine kinase activity"/>
    <property type="evidence" value="ECO:0007669"/>
    <property type="project" value="InterPro"/>
</dbReference>
<feature type="binding site" evidence="14">
    <location>
        <position position="133"/>
    </location>
    <ligand>
        <name>4-amino-2-methyl-5-(diphosphooxymethyl)pyrimidine</name>
        <dbReference type="ChEBI" id="CHEBI:57841"/>
    </ligand>
</feature>
<feature type="binding site" evidence="14">
    <location>
        <begin position="130"/>
        <end position="132"/>
    </location>
    <ligand>
        <name>2-[(2R,5Z)-2-carboxy-4-methylthiazol-5(2H)-ylidene]ethyl phosphate</name>
        <dbReference type="ChEBI" id="CHEBI:62899"/>
    </ligand>
</feature>
<comment type="catalytic activity">
    <reaction evidence="13 14">
        <text>2-[(2R,5Z)-2-carboxy-4-methylthiazol-5(2H)-ylidene]ethyl phosphate + 4-amino-2-methyl-5-(diphosphooxymethyl)pyrimidine + 2 H(+) = thiamine phosphate + CO2 + diphosphate</text>
        <dbReference type="Rhea" id="RHEA:47844"/>
        <dbReference type="ChEBI" id="CHEBI:15378"/>
        <dbReference type="ChEBI" id="CHEBI:16526"/>
        <dbReference type="ChEBI" id="CHEBI:33019"/>
        <dbReference type="ChEBI" id="CHEBI:37575"/>
        <dbReference type="ChEBI" id="CHEBI:57841"/>
        <dbReference type="ChEBI" id="CHEBI:62899"/>
        <dbReference type="EC" id="2.5.1.3"/>
    </reaction>
</comment>
<evidence type="ECO:0000256" key="11">
    <source>
        <dbReference type="ARBA" id="ARBA00047334"/>
    </source>
</evidence>
<feature type="binding site" evidence="14">
    <location>
        <position position="160"/>
    </location>
    <ligand>
        <name>2-[(2R,5Z)-2-carboxy-4-methylthiazol-5(2H)-ylidene]ethyl phosphate</name>
        <dbReference type="ChEBI" id="CHEBI:62899"/>
    </ligand>
</feature>
<dbReference type="EMBL" id="NAAD01000003">
    <property type="protein sequence ID" value="ORJ62427.1"/>
    <property type="molecule type" value="Genomic_DNA"/>
</dbReference>
<dbReference type="FunFam" id="3.20.20.70:FF:000096">
    <property type="entry name" value="Thiamine-phosphate synthase"/>
    <property type="match status" value="1"/>
</dbReference>
<dbReference type="InterPro" id="IPR029056">
    <property type="entry name" value="Ribokinase-like"/>
</dbReference>
<evidence type="ECO:0000256" key="7">
    <source>
        <dbReference type="ARBA" id="ARBA00022840"/>
    </source>
</evidence>
<feature type="domain" description="Thiamine phosphate synthase/TenI" evidence="15">
    <location>
        <begin position="5"/>
        <end position="183"/>
    </location>
</feature>
<feature type="binding site" evidence="14">
    <location>
        <position position="85"/>
    </location>
    <ligand>
        <name>Mg(2+)</name>
        <dbReference type="ChEBI" id="CHEBI:18420"/>
    </ligand>
</feature>
<evidence type="ECO:0000256" key="4">
    <source>
        <dbReference type="ARBA" id="ARBA00022723"/>
    </source>
</evidence>
<keyword evidence="10" id="KW-0511">Multifunctional enzyme</keyword>
<evidence type="ECO:0000256" key="3">
    <source>
        <dbReference type="ARBA" id="ARBA00022679"/>
    </source>
</evidence>
<evidence type="ECO:0000256" key="14">
    <source>
        <dbReference type="HAMAP-Rule" id="MF_00097"/>
    </source>
</evidence>
<gene>
    <name evidence="14" type="primary">thiE</name>
    <name evidence="17" type="ORF">B5V00_03845</name>
</gene>
<feature type="binding site" evidence="14">
    <location>
        <begin position="180"/>
        <end position="181"/>
    </location>
    <ligand>
        <name>2-[(2R,5Z)-2-carboxy-4-methylthiazol-5(2H)-ylidene]ethyl phosphate</name>
        <dbReference type="ChEBI" id="CHEBI:62899"/>
    </ligand>
</feature>
<dbReference type="GO" id="GO:0005524">
    <property type="term" value="F:ATP binding"/>
    <property type="evidence" value="ECO:0007669"/>
    <property type="project" value="UniProtKB-KW"/>
</dbReference>
<evidence type="ECO:0000256" key="5">
    <source>
        <dbReference type="ARBA" id="ARBA00022741"/>
    </source>
</evidence>
<keyword evidence="18" id="KW-1185">Reference proteome</keyword>
<comment type="function">
    <text evidence="1 14">Condenses 4-methyl-5-(beta-hydroxyethyl)thiazole monophosphate (THZ-P) and 2-methyl-4-amino-5-hydroxymethyl pyrimidine pyrophosphate (HMP-PP) to form thiamine monophosphate (TMP).</text>
</comment>
<comment type="similarity">
    <text evidence="14">Belongs to the thiamine-phosphate synthase family.</text>
</comment>
<dbReference type="Pfam" id="PF02581">
    <property type="entry name" value="TMP-TENI"/>
    <property type="match status" value="1"/>
</dbReference>
<dbReference type="GO" id="GO:0009229">
    <property type="term" value="P:thiamine diphosphate biosynthetic process"/>
    <property type="evidence" value="ECO:0007669"/>
    <property type="project" value="UniProtKB-UniRule"/>
</dbReference>
<dbReference type="FunFam" id="3.40.1190.20:FF:000003">
    <property type="entry name" value="Phosphomethylpyrimidine kinase ThiD"/>
    <property type="match status" value="1"/>
</dbReference>
<keyword evidence="6 17" id="KW-0418">Kinase</keyword>
<evidence type="ECO:0000256" key="9">
    <source>
        <dbReference type="ARBA" id="ARBA00022977"/>
    </source>
</evidence>
<sequence length="477" mass="50109">MINGLYYITDADPEGRYLETTRAVLQGGARVIQYRSKTRSTGDQREDARGLLELCREFGAKLLINDNPELAADVEADGVHLGQNDTPVSTARQLLGPERLIGVSTRTVEQALQAETDGADYIAVGSIYPTTTKQDAVQVGLRTLEKVRRAVKLPLVAIGGIRRDLAPAVLEAGADALAVISALREDSDPRIAAREFSLLFNRGLQPPRGRVLTVAGSDSGGGAGIQADLKTITLLGGYGMSAVTALTAQNTLGVTGIHPCPADFVAEQLETVLSDLGCDILKTGMLFSADIVSAVASAIDRHGLPAVVDPVMIAKGGAPLLQQQAVEVLITELLPFTYLLTPNLPEAEALSGIAIETESEMERAARKLQAMGARNVLLKGGHLKGAAVDLLLAGDKLHRFASERIATTNTHGTGCSYSSAIATLLAQGQPLPVAVKTAKRFINAAIAAAPDLGHGHGPVNHWQGARAISEQAGSETH</sequence>